<protein>
    <recommendedName>
        <fullName evidence="4">Translation initiation factor IF-2</fullName>
    </recommendedName>
</protein>
<evidence type="ECO:0000313" key="3">
    <source>
        <dbReference type="Proteomes" id="UP001500689"/>
    </source>
</evidence>
<sequence>MDDLEGMRTRLAALVREQADRQTLHEQRGDELKARAQEYMTKQAKAAERYVMHRRELGKRADEKGRPQQESVREFDFEPEAHQAENGSQGLEFTPTPSTGRRVEPAPPVPPPAPAPPAPPTPVAPSRAERPVPGRRTRMSTEEMDDEDDAFMNNRWRG</sequence>
<proteinExistence type="predicted"/>
<feature type="compositionally biased region" description="Pro residues" evidence="1">
    <location>
        <begin position="105"/>
        <end position="123"/>
    </location>
</feature>
<evidence type="ECO:0000256" key="1">
    <source>
        <dbReference type="SAM" id="MobiDB-lite"/>
    </source>
</evidence>
<gene>
    <name evidence="2" type="ORF">GCM10022222_04250</name>
</gene>
<feature type="compositionally biased region" description="Basic and acidic residues" evidence="1">
    <location>
        <begin position="45"/>
        <end position="83"/>
    </location>
</feature>
<evidence type="ECO:0000313" key="2">
    <source>
        <dbReference type="EMBL" id="GAA3524770.1"/>
    </source>
</evidence>
<organism evidence="2 3">
    <name type="scientific">Amycolatopsis ultiminotia</name>
    <dbReference type="NCBI Taxonomy" id="543629"/>
    <lineage>
        <taxon>Bacteria</taxon>
        <taxon>Bacillati</taxon>
        <taxon>Actinomycetota</taxon>
        <taxon>Actinomycetes</taxon>
        <taxon>Pseudonocardiales</taxon>
        <taxon>Pseudonocardiaceae</taxon>
        <taxon>Amycolatopsis</taxon>
    </lineage>
</organism>
<accession>A0ABP6V279</accession>
<reference evidence="3" key="1">
    <citation type="journal article" date="2019" name="Int. J. Syst. Evol. Microbiol.">
        <title>The Global Catalogue of Microorganisms (GCM) 10K type strain sequencing project: providing services to taxonomists for standard genome sequencing and annotation.</title>
        <authorList>
            <consortium name="The Broad Institute Genomics Platform"/>
            <consortium name="The Broad Institute Genome Sequencing Center for Infectious Disease"/>
            <person name="Wu L."/>
            <person name="Ma J."/>
        </authorList>
    </citation>
    <scope>NUCLEOTIDE SEQUENCE [LARGE SCALE GENOMIC DNA]</scope>
    <source>
        <strain evidence="3">JCM 16898</strain>
    </source>
</reference>
<dbReference type="Proteomes" id="UP001500689">
    <property type="component" value="Unassembled WGS sequence"/>
</dbReference>
<name>A0ABP6V279_9PSEU</name>
<comment type="caution">
    <text evidence="2">The sequence shown here is derived from an EMBL/GenBank/DDBJ whole genome shotgun (WGS) entry which is preliminary data.</text>
</comment>
<evidence type="ECO:0008006" key="4">
    <source>
        <dbReference type="Google" id="ProtNLM"/>
    </source>
</evidence>
<keyword evidence="3" id="KW-1185">Reference proteome</keyword>
<feature type="region of interest" description="Disordered" evidence="1">
    <location>
        <begin position="44"/>
        <end position="158"/>
    </location>
</feature>
<dbReference type="EMBL" id="BAAAZN010000001">
    <property type="protein sequence ID" value="GAA3524770.1"/>
    <property type="molecule type" value="Genomic_DNA"/>
</dbReference>
<dbReference type="RefSeq" id="WP_344854607.1">
    <property type="nucleotide sequence ID" value="NZ_BAAAZN010000001.1"/>
</dbReference>
<feature type="compositionally biased region" description="Polar residues" evidence="1">
    <location>
        <begin position="85"/>
        <end position="99"/>
    </location>
</feature>